<dbReference type="AlphaFoldDB" id="A0A8S1X7Y5"/>
<dbReference type="OMA" id="HNILIAR"/>
<dbReference type="GO" id="GO:0016226">
    <property type="term" value="P:iron-sulfur cluster assembly"/>
    <property type="evidence" value="ECO:0007669"/>
    <property type="project" value="TreeGrafter"/>
</dbReference>
<feature type="coiled-coil region" evidence="1">
    <location>
        <begin position="42"/>
        <end position="105"/>
    </location>
</feature>
<dbReference type="Proteomes" id="UP000683925">
    <property type="component" value="Unassembled WGS sequence"/>
</dbReference>
<dbReference type="EMBL" id="CAJJDP010000114">
    <property type="protein sequence ID" value="CAD8197269.1"/>
    <property type="molecule type" value="Genomic_DNA"/>
</dbReference>
<dbReference type="OrthoDB" id="308454at2759"/>
<gene>
    <name evidence="2" type="ORF">POCTA_138.1.T1140024</name>
</gene>
<accession>A0A8S1X7Y5</accession>
<evidence type="ECO:0000313" key="2">
    <source>
        <dbReference type="EMBL" id="CAD8197269.1"/>
    </source>
</evidence>
<evidence type="ECO:0008006" key="4">
    <source>
        <dbReference type="Google" id="ProtNLM"/>
    </source>
</evidence>
<comment type="caution">
    <text evidence="2">The sequence shown here is derived from an EMBL/GenBank/DDBJ whole genome shotgun (WGS) entry which is preliminary data.</text>
</comment>
<dbReference type="PANTHER" id="PTHR19920:SF0">
    <property type="entry name" value="CYTOSOLIC IRON-SULFUR PROTEIN ASSEMBLY PROTEIN CIAO1-RELATED"/>
    <property type="match status" value="1"/>
</dbReference>
<dbReference type="InterPro" id="IPR001680">
    <property type="entry name" value="WD40_rpt"/>
</dbReference>
<organism evidence="2 3">
    <name type="scientific">Paramecium octaurelia</name>
    <dbReference type="NCBI Taxonomy" id="43137"/>
    <lineage>
        <taxon>Eukaryota</taxon>
        <taxon>Sar</taxon>
        <taxon>Alveolata</taxon>
        <taxon>Ciliophora</taxon>
        <taxon>Intramacronucleata</taxon>
        <taxon>Oligohymenophorea</taxon>
        <taxon>Peniculida</taxon>
        <taxon>Parameciidae</taxon>
        <taxon>Paramecium</taxon>
    </lineage>
</organism>
<name>A0A8S1X7Y5_PAROT</name>
<sequence length="497" mass="58341">MNSVCREHQCQIESINEKGKPMCRMCYQQLNEVVLEYQGKKKSLLKKNQEETLEKLRQAKKKMMEAQEILHISLTSHVETMTKKREALLGQFAEQERKVEDYLDQEQDFVNFKQNGNNITGDDTIIKLIQEEKKNISELEKGFYALLLKALNDYQFSTGVQHQNQQQNQQLVQLQEIKQITEKIQYQQYGSISGKSNVDYIAFNKDNNIIAYSESFEIHFIKIQDNTLQTIKFTIEDDDMQLINCVKFARQSNDIYYGSDNGQLNIWIQNDEKWKKQKQIKTHNGKGILDLKLNDDDSQLFCSGEDKTVEIYIKKQNYDLVKVQTIEHKEFTQLSSIVFNPISNELVSCSYSKLQIWSISDDYQFHSKQIIEGLEPSKSNKVYIINREIFFVASQSQIYFYKKNDEEKYFKVETSTILGNQKYQLPFCYDSDRQILLIQKKEGQEVDVLRFNLNENKFVHQMSITGVYNQLGIAKSGEYIMLYNKADVNLITVMKQE</sequence>
<keyword evidence="3" id="KW-1185">Reference proteome</keyword>
<proteinExistence type="predicted"/>
<dbReference type="PANTHER" id="PTHR19920">
    <property type="entry name" value="WD40 PROTEIN CIAO1"/>
    <property type="match status" value="1"/>
</dbReference>
<dbReference type="SMART" id="SM00320">
    <property type="entry name" value="WD40"/>
    <property type="match status" value="3"/>
</dbReference>
<protein>
    <recommendedName>
        <fullName evidence="4">WD40-repeat-containing domain</fullName>
    </recommendedName>
</protein>
<evidence type="ECO:0000313" key="3">
    <source>
        <dbReference type="Proteomes" id="UP000683925"/>
    </source>
</evidence>
<dbReference type="Pfam" id="PF00400">
    <property type="entry name" value="WD40"/>
    <property type="match status" value="1"/>
</dbReference>
<reference evidence="2" key="1">
    <citation type="submission" date="2021-01" db="EMBL/GenBank/DDBJ databases">
        <authorList>
            <consortium name="Genoscope - CEA"/>
            <person name="William W."/>
        </authorList>
    </citation>
    <scope>NUCLEOTIDE SEQUENCE</scope>
</reference>
<evidence type="ECO:0000256" key="1">
    <source>
        <dbReference type="SAM" id="Coils"/>
    </source>
</evidence>
<dbReference type="GO" id="GO:0097361">
    <property type="term" value="C:cytosolic [4Fe-4S] assembly targeting complex"/>
    <property type="evidence" value="ECO:0007669"/>
    <property type="project" value="TreeGrafter"/>
</dbReference>
<keyword evidence="1" id="KW-0175">Coiled coil</keyword>